<evidence type="ECO:0000256" key="1">
    <source>
        <dbReference type="ARBA" id="ARBA00004167"/>
    </source>
</evidence>
<dbReference type="AlphaFoldDB" id="A0AAD9A6W4"/>
<proteinExistence type="predicted"/>
<dbReference type="GO" id="GO:0071944">
    <property type="term" value="C:cell periphery"/>
    <property type="evidence" value="ECO:0007669"/>
    <property type="project" value="UniProtKB-ARBA"/>
</dbReference>
<sequence>MMRLYLLLILPTGAVCLLQPGKRMDVANPLPARRTPIGDGFGFVERASPAPTTPPRIRFRNAHLDRRASENTCGFLVNSAETEPQALFCPSTTCMTSGSYIGCSPQPYTACYDGSAGICRTGTLGPGTRCCTASTSGWQPQCVNWRMENPDGEMTYIGCYNTMLSGLNTNSIFLVTDTSLLPWLLPPPSTTETSPSTDSTSSPTDSAESSPETTSTGLPDSTVSFSLGAPSETGGPAPVGPPVGAIIGGIVGGIAVIALIVFAVVWFTMYRKRRPVRNNGIQSPAAPHKQPGIVVQVHPIPPPAHQKQPRYQAQAQQQRHGHDHKSKVYYQQHPLAVSSKPPS</sequence>
<feature type="region of interest" description="Disordered" evidence="5">
    <location>
        <begin position="186"/>
        <end position="236"/>
    </location>
</feature>
<evidence type="ECO:0000256" key="7">
    <source>
        <dbReference type="SAM" id="SignalP"/>
    </source>
</evidence>
<feature type="compositionally biased region" description="Low complexity" evidence="5">
    <location>
        <begin position="309"/>
        <end position="318"/>
    </location>
</feature>
<keyword evidence="4 6" id="KW-0472">Membrane</keyword>
<accession>A0AAD9A6W4</accession>
<name>A0AAD9A6W4_9PEZI</name>
<feature type="signal peptide" evidence="7">
    <location>
        <begin position="1"/>
        <end position="16"/>
    </location>
</feature>
<feature type="transmembrane region" description="Helical" evidence="6">
    <location>
        <begin position="243"/>
        <end position="267"/>
    </location>
</feature>
<evidence type="ECO:0000256" key="2">
    <source>
        <dbReference type="ARBA" id="ARBA00022692"/>
    </source>
</evidence>
<dbReference type="GO" id="GO:0016020">
    <property type="term" value="C:membrane"/>
    <property type="evidence" value="ECO:0007669"/>
    <property type="project" value="UniProtKB-SubCell"/>
</dbReference>
<feature type="chain" id="PRO_5041984843" evidence="7">
    <location>
        <begin position="17"/>
        <end position="343"/>
    </location>
</feature>
<evidence type="ECO:0000256" key="3">
    <source>
        <dbReference type="ARBA" id="ARBA00022989"/>
    </source>
</evidence>
<protein>
    <submittedName>
        <fullName evidence="8">Uncharacterized protein</fullName>
    </submittedName>
</protein>
<evidence type="ECO:0000256" key="6">
    <source>
        <dbReference type="SAM" id="Phobius"/>
    </source>
</evidence>
<dbReference type="Proteomes" id="UP001243330">
    <property type="component" value="Unassembled WGS sequence"/>
</dbReference>
<reference evidence="8" key="1">
    <citation type="submission" date="2023-01" db="EMBL/GenBank/DDBJ databases">
        <title>Colletotrichum chrysophilum M932 genome sequence.</title>
        <authorList>
            <person name="Baroncelli R."/>
        </authorList>
    </citation>
    <scope>NUCLEOTIDE SEQUENCE</scope>
    <source>
        <strain evidence="8">M932</strain>
    </source>
</reference>
<evidence type="ECO:0000256" key="5">
    <source>
        <dbReference type="SAM" id="MobiDB-lite"/>
    </source>
</evidence>
<dbReference type="EMBL" id="JAQOWY010000426">
    <property type="protein sequence ID" value="KAK1842232.1"/>
    <property type="molecule type" value="Genomic_DNA"/>
</dbReference>
<feature type="compositionally biased region" description="Low complexity" evidence="5">
    <location>
        <begin position="190"/>
        <end position="216"/>
    </location>
</feature>
<evidence type="ECO:0000256" key="4">
    <source>
        <dbReference type="ARBA" id="ARBA00023136"/>
    </source>
</evidence>
<evidence type="ECO:0000313" key="9">
    <source>
        <dbReference type="Proteomes" id="UP001243330"/>
    </source>
</evidence>
<dbReference type="InterPro" id="IPR051694">
    <property type="entry name" value="Immunoregulatory_rcpt-like"/>
</dbReference>
<comment type="subcellular location">
    <subcellularLocation>
        <location evidence="1">Membrane</location>
        <topology evidence="1">Single-pass membrane protein</topology>
    </subcellularLocation>
</comment>
<feature type="region of interest" description="Disordered" evidence="5">
    <location>
        <begin position="298"/>
        <end position="343"/>
    </location>
</feature>
<keyword evidence="9" id="KW-1185">Reference proteome</keyword>
<keyword evidence="2 6" id="KW-0812">Transmembrane</keyword>
<gene>
    <name evidence="8" type="ORF">CCHR01_15140</name>
</gene>
<keyword evidence="3 6" id="KW-1133">Transmembrane helix</keyword>
<organism evidence="8 9">
    <name type="scientific">Colletotrichum chrysophilum</name>
    <dbReference type="NCBI Taxonomy" id="1836956"/>
    <lineage>
        <taxon>Eukaryota</taxon>
        <taxon>Fungi</taxon>
        <taxon>Dikarya</taxon>
        <taxon>Ascomycota</taxon>
        <taxon>Pezizomycotina</taxon>
        <taxon>Sordariomycetes</taxon>
        <taxon>Hypocreomycetidae</taxon>
        <taxon>Glomerellales</taxon>
        <taxon>Glomerellaceae</taxon>
        <taxon>Colletotrichum</taxon>
        <taxon>Colletotrichum gloeosporioides species complex</taxon>
    </lineage>
</organism>
<keyword evidence="7" id="KW-0732">Signal</keyword>
<comment type="caution">
    <text evidence="8">The sequence shown here is derived from an EMBL/GenBank/DDBJ whole genome shotgun (WGS) entry which is preliminary data.</text>
</comment>
<dbReference type="PANTHER" id="PTHR15549">
    <property type="entry name" value="PAIRED IMMUNOGLOBULIN-LIKE TYPE 2 RECEPTOR"/>
    <property type="match status" value="1"/>
</dbReference>
<evidence type="ECO:0000313" key="8">
    <source>
        <dbReference type="EMBL" id="KAK1842232.1"/>
    </source>
</evidence>